<proteinExistence type="predicted"/>
<evidence type="ECO:0000259" key="1">
    <source>
        <dbReference type="Pfam" id="PF00027"/>
    </source>
</evidence>
<reference evidence="2 3" key="1">
    <citation type="submission" date="2021-12" db="EMBL/GenBank/DDBJ databases">
        <title>Genome sequencing of bacteria with rrn-lacking chromosome and rrn-plasmid.</title>
        <authorList>
            <person name="Anda M."/>
            <person name="Iwasaki W."/>
        </authorList>
    </citation>
    <scope>NUCLEOTIDE SEQUENCE [LARGE SCALE GENOMIC DNA]</scope>
    <source>
        <strain evidence="2 3">DSM 100852</strain>
    </source>
</reference>
<evidence type="ECO:0000313" key="3">
    <source>
        <dbReference type="Proteomes" id="UP001348817"/>
    </source>
</evidence>
<dbReference type="Pfam" id="PF00027">
    <property type="entry name" value="cNMP_binding"/>
    <property type="match status" value="1"/>
</dbReference>
<gene>
    <name evidence="2" type="ORF">FUAX_32780</name>
</gene>
<keyword evidence="3" id="KW-1185">Reference proteome</keyword>
<dbReference type="SUPFAM" id="SSF51206">
    <property type="entry name" value="cAMP-binding domain-like"/>
    <property type="match status" value="1"/>
</dbReference>
<name>A0AAU9CNY9_9BACT</name>
<evidence type="ECO:0000313" key="2">
    <source>
        <dbReference type="EMBL" id="BDD10846.1"/>
    </source>
</evidence>
<accession>A0AAU9CNY9</accession>
<dbReference type="EMBL" id="AP025314">
    <property type="protein sequence ID" value="BDD10846.1"/>
    <property type="molecule type" value="Genomic_DNA"/>
</dbReference>
<dbReference type="InterPro" id="IPR014710">
    <property type="entry name" value="RmlC-like_jellyroll"/>
</dbReference>
<dbReference type="RefSeq" id="WP_338392375.1">
    <property type="nucleotide sequence ID" value="NZ_AP025314.1"/>
</dbReference>
<dbReference type="AlphaFoldDB" id="A0AAU9CNY9"/>
<dbReference type="KEGG" id="fax:FUAX_32780"/>
<dbReference type="InterPro" id="IPR000595">
    <property type="entry name" value="cNMP-bd_dom"/>
</dbReference>
<dbReference type="InterPro" id="IPR018490">
    <property type="entry name" value="cNMP-bd_dom_sf"/>
</dbReference>
<sequence length="100" mass="12169">MLHPLKSHIEEIVPVSDEEFDFILGHFTPVRKRKHQYLIQEGDYVDKEYWVVKGCLKTYFYAESGKEHILQFAMENWWTSDYEAFVKQGLFIKVYLLKYW</sequence>
<protein>
    <recommendedName>
        <fullName evidence="1">Cyclic nucleotide-binding domain-containing protein</fullName>
    </recommendedName>
</protein>
<dbReference type="Proteomes" id="UP001348817">
    <property type="component" value="Chromosome"/>
</dbReference>
<organism evidence="2 3">
    <name type="scientific">Fulvitalea axinellae</name>
    <dbReference type="NCBI Taxonomy" id="1182444"/>
    <lineage>
        <taxon>Bacteria</taxon>
        <taxon>Pseudomonadati</taxon>
        <taxon>Bacteroidota</taxon>
        <taxon>Cytophagia</taxon>
        <taxon>Cytophagales</taxon>
        <taxon>Persicobacteraceae</taxon>
        <taxon>Fulvitalea</taxon>
    </lineage>
</organism>
<feature type="domain" description="Cyclic nucleotide-binding" evidence="1">
    <location>
        <begin position="31"/>
        <end position="78"/>
    </location>
</feature>
<dbReference type="Gene3D" id="2.60.120.10">
    <property type="entry name" value="Jelly Rolls"/>
    <property type="match status" value="1"/>
</dbReference>
<dbReference type="CDD" id="cd00038">
    <property type="entry name" value="CAP_ED"/>
    <property type="match status" value="1"/>
</dbReference>